<dbReference type="InterPro" id="IPR007085">
    <property type="entry name" value="DNA/pantothenate-metab_flavo_C"/>
</dbReference>
<evidence type="ECO:0000256" key="2">
    <source>
        <dbReference type="ARBA" id="ARBA00023239"/>
    </source>
</evidence>
<dbReference type="InterPro" id="IPR003382">
    <property type="entry name" value="Flavoprotein"/>
</dbReference>
<dbReference type="Proteomes" id="UP000027341">
    <property type="component" value="Unassembled WGS sequence"/>
</dbReference>
<dbReference type="Pfam" id="PF02441">
    <property type="entry name" value="Flavoprotein"/>
    <property type="match status" value="1"/>
</dbReference>
<dbReference type="GO" id="GO:0004632">
    <property type="term" value="F:phosphopantothenate--cysteine ligase activity"/>
    <property type="evidence" value="ECO:0007669"/>
    <property type="project" value="UniProtKB-UniRule"/>
</dbReference>
<dbReference type="GO" id="GO:0015941">
    <property type="term" value="P:pantothenate catabolic process"/>
    <property type="evidence" value="ECO:0007669"/>
    <property type="project" value="InterPro"/>
</dbReference>
<name>A0A066ZVP9_HYDMR</name>
<proteinExistence type="inferred from homology"/>
<evidence type="ECO:0000313" key="7">
    <source>
        <dbReference type="EMBL" id="KDN96349.1"/>
    </source>
</evidence>
<keyword evidence="3" id="KW-0511">Multifunctional enzyme</keyword>
<keyword evidence="8" id="KW-1185">Reference proteome</keyword>
<dbReference type="NCBIfam" id="TIGR00521">
    <property type="entry name" value="coaBC_dfp"/>
    <property type="match status" value="1"/>
</dbReference>
<comment type="similarity">
    <text evidence="3 4">In the C-terminal section; belongs to the PPC synthetase family.</text>
</comment>
<feature type="binding site" evidence="3">
    <location>
        <position position="348"/>
    </location>
    <ligand>
        <name>CTP</name>
        <dbReference type="ChEBI" id="CHEBI:37563"/>
    </ligand>
</feature>
<evidence type="ECO:0000259" key="5">
    <source>
        <dbReference type="Pfam" id="PF02441"/>
    </source>
</evidence>
<keyword evidence="3" id="KW-0460">Magnesium</keyword>
<reference evidence="7 8" key="1">
    <citation type="submission" date="2014-04" db="EMBL/GenBank/DDBJ databases">
        <title>Draft genome sequence of Hydrogenovibrio marinus MH-110, a model organism for aerobic H2 metabolism.</title>
        <authorList>
            <person name="Cha H.J."/>
            <person name="Jo B.H."/>
            <person name="Hwang B.H."/>
        </authorList>
    </citation>
    <scope>NUCLEOTIDE SEQUENCE [LARGE SCALE GENOMIC DNA]</scope>
    <source>
        <strain evidence="7 8">MH-110</strain>
    </source>
</reference>
<dbReference type="InterPro" id="IPR005252">
    <property type="entry name" value="CoaBC"/>
</dbReference>
<dbReference type="UniPathway" id="UPA00241">
    <property type="reaction ID" value="UER00353"/>
</dbReference>
<dbReference type="AlphaFoldDB" id="A0A066ZVP9"/>
<feature type="domain" description="Flavoprotein" evidence="5">
    <location>
        <begin position="1"/>
        <end position="169"/>
    </location>
</feature>
<comment type="similarity">
    <text evidence="3 4">In the N-terminal section; belongs to the HFCD (homo-oligomeric flavin containing Cys decarboxylase) superfamily.</text>
</comment>
<dbReference type="Gene3D" id="3.40.50.10300">
    <property type="entry name" value="CoaB-like"/>
    <property type="match status" value="1"/>
</dbReference>
<comment type="pathway">
    <text evidence="3 4">Cofactor biosynthesis; coenzyme A biosynthesis; CoA from (R)-pantothenate: step 3/5.</text>
</comment>
<comment type="catalytic activity">
    <reaction evidence="3 4">
        <text>N-[(R)-4-phosphopantothenoyl]-L-cysteine + H(+) = (R)-4'-phosphopantetheine + CO2</text>
        <dbReference type="Rhea" id="RHEA:16793"/>
        <dbReference type="ChEBI" id="CHEBI:15378"/>
        <dbReference type="ChEBI" id="CHEBI:16526"/>
        <dbReference type="ChEBI" id="CHEBI:59458"/>
        <dbReference type="ChEBI" id="CHEBI:61723"/>
        <dbReference type="EC" id="4.1.1.36"/>
    </reaction>
</comment>
<feature type="region of interest" description="Phosphopantothenate--cysteine ligase" evidence="3">
    <location>
        <begin position="196"/>
        <end position="407"/>
    </location>
</feature>
<gene>
    <name evidence="3" type="primary">coaBC</name>
    <name evidence="7" type="ORF">EI16_08730</name>
</gene>
<evidence type="ECO:0000259" key="6">
    <source>
        <dbReference type="Pfam" id="PF04127"/>
    </source>
</evidence>
<evidence type="ECO:0000313" key="8">
    <source>
        <dbReference type="Proteomes" id="UP000027341"/>
    </source>
</evidence>
<feature type="binding site" evidence="3">
    <location>
        <position position="330"/>
    </location>
    <ligand>
        <name>CTP</name>
        <dbReference type="ChEBI" id="CHEBI:37563"/>
    </ligand>
</feature>
<dbReference type="GO" id="GO:0071513">
    <property type="term" value="C:phosphopantothenoylcysteine decarboxylase complex"/>
    <property type="evidence" value="ECO:0007669"/>
    <property type="project" value="TreeGrafter"/>
</dbReference>
<feature type="domain" description="DNA/pantothenate metabolism flavoprotein C-terminal" evidence="6">
    <location>
        <begin position="191"/>
        <end position="400"/>
    </location>
</feature>
<dbReference type="HAMAP" id="MF_02225">
    <property type="entry name" value="CoaBC"/>
    <property type="match status" value="1"/>
</dbReference>
<dbReference type="GO" id="GO:0010181">
    <property type="term" value="F:FMN binding"/>
    <property type="evidence" value="ECO:0007669"/>
    <property type="project" value="UniProtKB-UniRule"/>
</dbReference>
<dbReference type="Gene3D" id="3.40.50.1950">
    <property type="entry name" value="Flavin prenyltransferase-like"/>
    <property type="match status" value="1"/>
</dbReference>
<accession>A0A066ZVP9</accession>
<feature type="binding site" evidence="3">
    <location>
        <begin position="312"/>
        <end position="315"/>
    </location>
    <ligand>
        <name>CTP</name>
        <dbReference type="ChEBI" id="CHEBI:37563"/>
    </ligand>
</feature>
<dbReference type="EC" id="4.1.1.36" evidence="3"/>
<feature type="active site" description="Proton donor" evidence="3">
    <location>
        <position position="153"/>
    </location>
</feature>
<comment type="function">
    <text evidence="4">Catalyzes two steps in the biosynthesis of coenzyme A. In the first step cysteine is conjugated to 4'-phosphopantothenate to form 4-phosphopantothenoylcysteine, in the latter compound is decarboxylated to form 4'-phosphopantotheine.</text>
</comment>
<keyword evidence="3 4" id="KW-0285">Flavoprotein</keyword>
<dbReference type="STRING" id="28885.EI16_08730"/>
<keyword evidence="1 3" id="KW-0210">Decarboxylase</keyword>
<feature type="region of interest" description="Phosphopantothenoylcysteine decarboxylase" evidence="3">
    <location>
        <begin position="1"/>
        <end position="195"/>
    </location>
</feature>
<keyword evidence="3 4" id="KW-0436">Ligase</keyword>
<comment type="pathway">
    <text evidence="3 4">Cofactor biosynthesis; coenzyme A biosynthesis; CoA from (R)-pantothenate: step 2/5.</text>
</comment>
<evidence type="ECO:0000256" key="1">
    <source>
        <dbReference type="ARBA" id="ARBA00022793"/>
    </source>
</evidence>
<dbReference type="EMBL" id="JMIU01000001">
    <property type="protein sequence ID" value="KDN96349.1"/>
    <property type="molecule type" value="Genomic_DNA"/>
</dbReference>
<dbReference type="PANTHER" id="PTHR14359">
    <property type="entry name" value="HOMO-OLIGOMERIC FLAVIN CONTAINING CYS DECARBOXYLASE FAMILY"/>
    <property type="match status" value="1"/>
</dbReference>
<comment type="function">
    <text evidence="3">Catalyzes two sequential steps in the biosynthesis of coenzyme A. In the first step cysteine is conjugated to 4'-phosphopantothenate to form 4-phosphopantothenoylcysteine. In the second step the latter compound is decarboxylated to form 4'-phosphopantotheine.</text>
</comment>
<dbReference type="SUPFAM" id="SSF52507">
    <property type="entry name" value="Homo-oligomeric flavin-containing Cys decarboxylases, HFCD"/>
    <property type="match status" value="1"/>
</dbReference>
<comment type="cofactor">
    <cofactor evidence="3">
        <name>FMN</name>
        <dbReference type="ChEBI" id="CHEBI:58210"/>
    </cofactor>
    <text evidence="3">Binds 1 FMN per subunit.</text>
</comment>
<dbReference type="InterPro" id="IPR035929">
    <property type="entry name" value="CoaB-like_sf"/>
</dbReference>
<sequence length="407" mass="44122">MNILLGVTGGIAAYKSLELVRLFVKAGHHVQVVMTSGAKEFIQPLSFQALSGHPVRDSLFDANQEAGMGHIELARWPDVIVVAPASAETLAKLRMGRADDLLATLCLATDRPILLAPAMNRLMWQNAATQENIELLQRRGFEVMMPGSGEQACGEVGEGRLPEPVAIFDAATAVLASKQSDPTWQILPKFWQGKRLLVTAGPTYEDIDPVRFIGNKSSGKMGYAIAEVAADAGADVVLISGPVSLKASDKVQTVLVRSAQQMLEAVQQNYADCDVFISAAAVADYRVATPNLQKIKKTDDQDGMTLNLVKNPDIVKWVAEQVTKPYVVGFAAETERLEAYARDKLECKKLDMICANSVGDGKGFEQDDNALLLMTKTQHKNLTNAPKSRLAKSLLAFIAECLVEAKK</sequence>
<keyword evidence="3" id="KW-0479">Metal-binding</keyword>
<evidence type="ECO:0000256" key="4">
    <source>
        <dbReference type="RuleBase" id="RU364078"/>
    </source>
</evidence>
<feature type="binding site" evidence="3">
    <location>
        <position position="294"/>
    </location>
    <ligand>
        <name>CTP</name>
        <dbReference type="ChEBI" id="CHEBI:37563"/>
    </ligand>
</feature>
<protein>
    <recommendedName>
        <fullName evidence="3">Coenzyme A biosynthesis bifunctional protein CoaBC</fullName>
    </recommendedName>
    <alternativeName>
        <fullName evidence="3">DNA/pantothenate metabolism flavoprotein</fullName>
    </alternativeName>
    <alternativeName>
        <fullName evidence="3">Phosphopantothenoylcysteine synthetase/decarboxylase</fullName>
        <shortName evidence="3">PPCS-PPCDC</shortName>
    </alternativeName>
    <domain>
        <recommendedName>
            <fullName evidence="3">Phosphopantothenoylcysteine decarboxylase</fullName>
            <shortName evidence="3">PPC decarboxylase</shortName>
            <shortName evidence="3">PPC-DC</shortName>
            <ecNumber evidence="3">4.1.1.36</ecNumber>
        </recommendedName>
        <alternativeName>
            <fullName evidence="3">CoaC</fullName>
        </alternativeName>
    </domain>
    <domain>
        <recommendedName>
            <fullName evidence="3">Phosphopantothenate--cysteine ligase</fullName>
            <ecNumber evidence="3">6.3.2.5</ecNumber>
        </recommendedName>
        <alternativeName>
            <fullName evidence="3">CoaB</fullName>
        </alternativeName>
        <alternativeName>
            <fullName evidence="3">Phosphopantothenoylcysteine synthetase</fullName>
            <shortName evidence="3">PPC synthetase</shortName>
            <shortName evidence="3">PPC-S</shortName>
        </alternativeName>
    </domain>
</protein>
<dbReference type="SUPFAM" id="SSF102645">
    <property type="entry name" value="CoaB-like"/>
    <property type="match status" value="1"/>
</dbReference>
<dbReference type="EC" id="6.3.2.5" evidence="3"/>
<comment type="caution">
    <text evidence="3">Lacks conserved residue(s) required for the propagation of feature annotation.</text>
</comment>
<organism evidence="7 8">
    <name type="scientific">Hydrogenovibrio marinus</name>
    <dbReference type="NCBI Taxonomy" id="28885"/>
    <lineage>
        <taxon>Bacteria</taxon>
        <taxon>Pseudomonadati</taxon>
        <taxon>Pseudomonadota</taxon>
        <taxon>Gammaproteobacteria</taxon>
        <taxon>Thiotrichales</taxon>
        <taxon>Piscirickettsiaceae</taxon>
        <taxon>Hydrogenovibrio</taxon>
    </lineage>
</organism>
<feature type="binding site" evidence="3">
    <location>
        <position position="284"/>
    </location>
    <ligand>
        <name>CTP</name>
        <dbReference type="ChEBI" id="CHEBI:37563"/>
    </ligand>
</feature>
<dbReference type="RefSeq" id="WP_029912336.1">
    <property type="nucleotide sequence ID" value="NZ_AP020335.1"/>
</dbReference>
<keyword evidence="2 3" id="KW-0456">Lyase</keyword>
<dbReference type="GO" id="GO:0046872">
    <property type="term" value="F:metal ion binding"/>
    <property type="evidence" value="ECO:0007669"/>
    <property type="project" value="UniProtKB-KW"/>
</dbReference>
<dbReference type="Pfam" id="PF04127">
    <property type="entry name" value="DFP"/>
    <property type="match status" value="1"/>
</dbReference>
<comment type="cofactor">
    <cofactor evidence="3">
        <name>Mg(2+)</name>
        <dbReference type="ChEBI" id="CHEBI:18420"/>
    </cofactor>
</comment>
<feature type="binding site" evidence="3">
    <location>
        <position position="344"/>
    </location>
    <ligand>
        <name>CTP</name>
        <dbReference type="ChEBI" id="CHEBI:37563"/>
    </ligand>
</feature>
<comment type="catalytic activity">
    <reaction evidence="3 4">
        <text>(R)-4'-phosphopantothenate + L-cysteine + CTP = N-[(R)-4-phosphopantothenoyl]-L-cysteine + CMP + diphosphate + H(+)</text>
        <dbReference type="Rhea" id="RHEA:19397"/>
        <dbReference type="ChEBI" id="CHEBI:10986"/>
        <dbReference type="ChEBI" id="CHEBI:15378"/>
        <dbReference type="ChEBI" id="CHEBI:33019"/>
        <dbReference type="ChEBI" id="CHEBI:35235"/>
        <dbReference type="ChEBI" id="CHEBI:37563"/>
        <dbReference type="ChEBI" id="CHEBI:59458"/>
        <dbReference type="ChEBI" id="CHEBI:60377"/>
        <dbReference type="EC" id="6.3.2.5"/>
    </reaction>
</comment>
<evidence type="ECO:0000256" key="3">
    <source>
        <dbReference type="HAMAP-Rule" id="MF_02225"/>
    </source>
</evidence>
<comment type="caution">
    <text evidence="7">The sequence shown here is derived from an EMBL/GenBank/DDBJ whole genome shotgun (WGS) entry which is preliminary data.</text>
</comment>
<dbReference type="InterPro" id="IPR036551">
    <property type="entry name" value="Flavin_trans-like"/>
</dbReference>
<dbReference type="GO" id="GO:0004633">
    <property type="term" value="F:phosphopantothenoylcysteine decarboxylase activity"/>
    <property type="evidence" value="ECO:0007669"/>
    <property type="project" value="UniProtKB-UniRule"/>
</dbReference>
<keyword evidence="3 4" id="KW-0288">FMN</keyword>
<dbReference type="GO" id="GO:0015937">
    <property type="term" value="P:coenzyme A biosynthetic process"/>
    <property type="evidence" value="ECO:0007669"/>
    <property type="project" value="UniProtKB-UniRule"/>
</dbReference>
<dbReference type="PANTHER" id="PTHR14359:SF6">
    <property type="entry name" value="PHOSPHOPANTOTHENOYLCYSTEINE DECARBOXYLASE"/>
    <property type="match status" value="1"/>
</dbReference>